<sequence length="379" mass="43101">MDISNVLVTKLPFPKRFAKAKKEEEEKETFETFRKVEVNISLIDAIKQIPRYAKFLKELCTNKGKLKGNVRVSMGKNVSAILQQKLPTKCNDPGMFSIPCKIGLIGIKRAMCDLGTSINVMPLTIFKSLNVDPLRETGVVIQFADRSIVYPESVREDVLVQVNELVFPADFFVIDMREDNSPNSTSILLGRSFLKTVRTKIDVHNDTLTMEFDGEVIRFNIYESMRYPSDVPTALFLDAIDPLVQEILTYDCEDQIKMALERNLTSTQVKILEEFMALDLNIGESILELEALPPLHFNLAFIDLPRSHTKLLPSILQAPTLELNELPKHLKYAFLGENDTLPVIISSKLPILEEEKLIRVLRKFCEAIGWTVDERLNVD</sequence>
<accession>A0AAW2WUI8</accession>
<protein>
    <recommendedName>
        <fullName evidence="2">Aspartic peptidase DDI1-type domain-containing protein</fullName>
    </recommendedName>
</protein>
<evidence type="ECO:0008006" key="2">
    <source>
        <dbReference type="Google" id="ProtNLM"/>
    </source>
</evidence>
<dbReference type="PANTHER" id="PTHR33067">
    <property type="entry name" value="RNA-DIRECTED DNA POLYMERASE-RELATED"/>
    <property type="match status" value="1"/>
</dbReference>
<dbReference type="EMBL" id="JACGWN010000006">
    <property type="protein sequence ID" value="KAL0445699.1"/>
    <property type="molecule type" value="Genomic_DNA"/>
</dbReference>
<dbReference type="Gene3D" id="2.40.70.10">
    <property type="entry name" value="Acid Proteases"/>
    <property type="match status" value="1"/>
</dbReference>
<dbReference type="InterPro" id="IPR021109">
    <property type="entry name" value="Peptidase_aspartic_dom_sf"/>
</dbReference>
<proteinExistence type="predicted"/>
<comment type="caution">
    <text evidence="1">The sequence shown here is derived from an EMBL/GenBank/DDBJ whole genome shotgun (WGS) entry which is preliminary data.</text>
</comment>
<reference evidence="1" key="1">
    <citation type="submission" date="2020-06" db="EMBL/GenBank/DDBJ databases">
        <authorList>
            <person name="Li T."/>
            <person name="Hu X."/>
            <person name="Zhang T."/>
            <person name="Song X."/>
            <person name="Zhang H."/>
            <person name="Dai N."/>
            <person name="Sheng W."/>
            <person name="Hou X."/>
            <person name="Wei L."/>
        </authorList>
    </citation>
    <scope>NUCLEOTIDE SEQUENCE</scope>
    <source>
        <strain evidence="1">KEN1</strain>
        <tissue evidence="1">Leaf</tissue>
    </source>
</reference>
<evidence type="ECO:0000313" key="1">
    <source>
        <dbReference type="EMBL" id="KAL0445699.1"/>
    </source>
</evidence>
<dbReference type="AlphaFoldDB" id="A0AAW2WUI8"/>
<name>A0AAW2WUI8_9LAMI</name>
<gene>
    <name evidence="1" type="ORF">Slati_1697800</name>
</gene>
<organism evidence="1">
    <name type="scientific">Sesamum latifolium</name>
    <dbReference type="NCBI Taxonomy" id="2727402"/>
    <lineage>
        <taxon>Eukaryota</taxon>
        <taxon>Viridiplantae</taxon>
        <taxon>Streptophyta</taxon>
        <taxon>Embryophyta</taxon>
        <taxon>Tracheophyta</taxon>
        <taxon>Spermatophyta</taxon>
        <taxon>Magnoliopsida</taxon>
        <taxon>eudicotyledons</taxon>
        <taxon>Gunneridae</taxon>
        <taxon>Pentapetalae</taxon>
        <taxon>asterids</taxon>
        <taxon>lamiids</taxon>
        <taxon>Lamiales</taxon>
        <taxon>Pedaliaceae</taxon>
        <taxon>Sesamum</taxon>
    </lineage>
</organism>
<dbReference type="PANTHER" id="PTHR33067:SF15">
    <property type="entry name" value="RNA-DIRECTED DNA POLYMERASE"/>
    <property type="match status" value="1"/>
</dbReference>
<reference evidence="1" key="2">
    <citation type="journal article" date="2024" name="Plant">
        <title>Genomic evolution and insights into agronomic trait innovations of Sesamum species.</title>
        <authorList>
            <person name="Miao H."/>
            <person name="Wang L."/>
            <person name="Qu L."/>
            <person name="Liu H."/>
            <person name="Sun Y."/>
            <person name="Le M."/>
            <person name="Wang Q."/>
            <person name="Wei S."/>
            <person name="Zheng Y."/>
            <person name="Lin W."/>
            <person name="Duan Y."/>
            <person name="Cao H."/>
            <person name="Xiong S."/>
            <person name="Wang X."/>
            <person name="Wei L."/>
            <person name="Li C."/>
            <person name="Ma Q."/>
            <person name="Ju M."/>
            <person name="Zhao R."/>
            <person name="Li G."/>
            <person name="Mu C."/>
            <person name="Tian Q."/>
            <person name="Mei H."/>
            <person name="Zhang T."/>
            <person name="Gao T."/>
            <person name="Zhang H."/>
        </authorList>
    </citation>
    <scope>NUCLEOTIDE SEQUENCE</scope>
    <source>
        <strain evidence="1">KEN1</strain>
    </source>
</reference>
<dbReference type="CDD" id="cd00303">
    <property type="entry name" value="retropepsin_like"/>
    <property type="match status" value="1"/>
</dbReference>